<comment type="caution">
    <text evidence="2">The sequence shown here is derived from an EMBL/GenBank/DDBJ whole genome shotgun (WGS) entry which is preliminary data.</text>
</comment>
<feature type="transmembrane region" description="Helical" evidence="1">
    <location>
        <begin position="271"/>
        <end position="298"/>
    </location>
</feature>
<organism evidence="2 3">
    <name type="scientific">Furfurilactobacillus rossiae DSM 15814</name>
    <dbReference type="NCBI Taxonomy" id="1114972"/>
    <lineage>
        <taxon>Bacteria</taxon>
        <taxon>Bacillati</taxon>
        <taxon>Bacillota</taxon>
        <taxon>Bacilli</taxon>
        <taxon>Lactobacillales</taxon>
        <taxon>Lactobacillaceae</taxon>
        <taxon>Furfurilactobacillus</taxon>
    </lineage>
</organism>
<gene>
    <name evidence="2" type="ORF">FD35_GL001491</name>
</gene>
<proteinExistence type="predicted"/>
<keyword evidence="3" id="KW-1185">Reference proteome</keyword>
<feature type="transmembrane region" description="Helical" evidence="1">
    <location>
        <begin position="6"/>
        <end position="23"/>
    </location>
</feature>
<dbReference type="RefSeq" id="WP_017261001.1">
    <property type="nucleotide sequence ID" value="NZ_AUAW01000028.1"/>
</dbReference>
<keyword evidence="1" id="KW-0812">Transmembrane</keyword>
<dbReference type="EMBL" id="AZFF01000026">
    <property type="protein sequence ID" value="KRL53057.1"/>
    <property type="molecule type" value="Genomic_DNA"/>
</dbReference>
<name>A0A0R1R8I8_9LACO</name>
<feature type="transmembrane region" description="Helical" evidence="1">
    <location>
        <begin position="243"/>
        <end position="265"/>
    </location>
</feature>
<keyword evidence="1" id="KW-0472">Membrane</keyword>
<evidence type="ECO:0000256" key="1">
    <source>
        <dbReference type="SAM" id="Phobius"/>
    </source>
</evidence>
<keyword evidence="1" id="KW-1133">Transmembrane helix</keyword>
<evidence type="ECO:0000313" key="3">
    <source>
        <dbReference type="Proteomes" id="UP000051999"/>
    </source>
</evidence>
<sequence length="317" mass="36713">MGVLGTTISAVVAAGVGAIFASVRTDRNAKYLGSDWRQRLEKLCELDRIKPSNLRQLRFSVNTHMGNEYFDSFDVSIGNIRGYNQKAHEEKTNFKECLKWICPWHLPANKVIVHTGYFDQLIINFCDKALNKNNQIWWHGDKTLKDAYADTFRQFCALLLKAQWVVLDQKGRFKYQMLTPKRGGDDALLEGYWIIKKNLPDELHDLMGNAGRDEKDREKQIYGYIDLVEVAPKPWLERWIVKLYSLLAFLLCPAIAWITTGLFLHQTISKISWWIAVGLATGVVVSIIFRLVVIFGYCDRYEQQRLNWRETEESGNK</sequence>
<dbReference type="Proteomes" id="UP000051999">
    <property type="component" value="Unassembled WGS sequence"/>
</dbReference>
<dbReference type="AlphaFoldDB" id="A0A0R1R8I8"/>
<evidence type="ECO:0000313" key="2">
    <source>
        <dbReference type="EMBL" id="KRL53057.1"/>
    </source>
</evidence>
<accession>A0A0R1R8I8</accession>
<protein>
    <submittedName>
        <fullName evidence="2">Uncharacterized protein</fullName>
    </submittedName>
</protein>
<dbReference type="PATRIC" id="fig|1114972.6.peg.1515"/>
<reference evidence="2 3" key="1">
    <citation type="journal article" date="2015" name="Genome Announc.">
        <title>Expanding the biotechnology potential of lactobacilli through comparative genomics of 213 strains and associated genera.</title>
        <authorList>
            <person name="Sun Z."/>
            <person name="Harris H.M."/>
            <person name="McCann A."/>
            <person name="Guo C."/>
            <person name="Argimon S."/>
            <person name="Zhang W."/>
            <person name="Yang X."/>
            <person name="Jeffery I.B."/>
            <person name="Cooney J.C."/>
            <person name="Kagawa T.F."/>
            <person name="Liu W."/>
            <person name="Song Y."/>
            <person name="Salvetti E."/>
            <person name="Wrobel A."/>
            <person name="Rasinkangas P."/>
            <person name="Parkhill J."/>
            <person name="Rea M.C."/>
            <person name="O'Sullivan O."/>
            <person name="Ritari J."/>
            <person name="Douillard F.P."/>
            <person name="Paul Ross R."/>
            <person name="Yang R."/>
            <person name="Briner A.E."/>
            <person name="Felis G.E."/>
            <person name="de Vos W.M."/>
            <person name="Barrangou R."/>
            <person name="Klaenhammer T.R."/>
            <person name="Caufield P.W."/>
            <person name="Cui Y."/>
            <person name="Zhang H."/>
            <person name="O'Toole P.W."/>
        </authorList>
    </citation>
    <scope>NUCLEOTIDE SEQUENCE [LARGE SCALE GENOMIC DNA]</scope>
    <source>
        <strain evidence="2 3">DSM 15814</strain>
    </source>
</reference>